<keyword evidence="1" id="KW-0472">Membrane</keyword>
<proteinExistence type="predicted"/>
<sequence length="141" mass="16064">MKSTGDVSSIGTRFDQAQVLINDMSSNIFSVLFGNGLGHTINIKTMARDYTEDIYFELQSLYILNQIGFVGMAILSIFHLKLIFNFLKSKKIILIYVCYIGYALINPYMFDSNHCVVLILLMSLSHRYVKAEIEAKLDYNA</sequence>
<name>A0ABD0BC61_AERCA</name>
<feature type="transmembrane region" description="Helical" evidence="1">
    <location>
        <begin position="92"/>
        <end position="110"/>
    </location>
</feature>
<comment type="caution">
    <text evidence="2">The sequence shown here is derived from an EMBL/GenBank/DDBJ whole genome shotgun (WGS) entry which is preliminary data.</text>
</comment>
<accession>A0ABD0BC61</accession>
<evidence type="ECO:0000313" key="2">
    <source>
        <dbReference type="EMBL" id="GJB93455.1"/>
    </source>
</evidence>
<feature type="transmembrane region" description="Helical" evidence="1">
    <location>
        <begin position="61"/>
        <end position="80"/>
    </location>
</feature>
<protein>
    <recommendedName>
        <fullName evidence="4">O-antigen ligase domain-containing protein</fullName>
    </recommendedName>
</protein>
<keyword evidence="1" id="KW-1133">Transmembrane helix</keyword>
<organism evidence="2 3">
    <name type="scientific">Aeromonas caviae</name>
    <name type="common">Aeromonas punctata</name>
    <dbReference type="NCBI Taxonomy" id="648"/>
    <lineage>
        <taxon>Bacteria</taxon>
        <taxon>Pseudomonadati</taxon>
        <taxon>Pseudomonadota</taxon>
        <taxon>Gammaproteobacteria</taxon>
        <taxon>Aeromonadales</taxon>
        <taxon>Aeromonadaceae</taxon>
        <taxon>Aeromonas</taxon>
    </lineage>
</organism>
<evidence type="ECO:0008006" key="4">
    <source>
        <dbReference type="Google" id="ProtNLM"/>
    </source>
</evidence>
<keyword evidence="1" id="KW-0812">Transmembrane</keyword>
<dbReference type="Proteomes" id="UP000737420">
    <property type="component" value="Unassembled WGS sequence"/>
</dbReference>
<gene>
    <name evidence="2" type="ORF">KAM382_35160</name>
</gene>
<dbReference type="AlphaFoldDB" id="A0ABD0BC61"/>
<evidence type="ECO:0000256" key="1">
    <source>
        <dbReference type="SAM" id="Phobius"/>
    </source>
</evidence>
<reference evidence="2 3" key="1">
    <citation type="submission" date="2021-07" db="EMBL/GenBank/DDBJ databases">
        <title>Draft genome sequence of carbapenem-resistant Aeromonas spp. in Japan.</title>
        <authorList>
            <person name="Maehana S."/>
            <person name="Suzuki M."/>
            <person name="Kitasato H."/>
        </authorList>
    </citation>
    <scope>NUCLEOTIDE SEQUENCE [LARGE SCALE GENOMIC DNA]</scope>
    <source>
        <strain evidence="2 3">KAM382</strain>
    </source>
</reference>
<evidence type="ECO:0000313" key="3">
    <source>
        <dbReference type="Proteomes" id="UP000737420"/>
    </source>
</evidence>
<dbReference type="EMBL" id="BPOP01000046">
    <property type="protein sequence ID" value="GJB93455.1"/>
    <property type="molecule type" value="Genomic_DNA"/>
</dbReference>